<accession>A0A2P4X9D4</accession>
<dbReference type="AlphaFoldDB" id="A0A2P4X9D4"/>
<keyword evidence="3" id="KW-1185">Reference proteome</keyword>
<proteinExistence type="predicted"/>
<feature type="region of interest" description="Disordered" evidence="1">
    <location>
        <begin position="1"/>
        <end position="36"/>
    </location>
</feature>
<evidence type="ECO:0000313" key="3">
    <source>
        <dbReference type="Proteomes" id="UP000237271"/>
    </source>
</evidence>
<protein>
    <submittedName>
        <fullName evidence="2">Uncharacterized protein</fullName>
    </submittedName>
</protein>
<organism evidence="2 3">
    <name type="scientific">Phytophthora palmivora</name>
    <dbReference type="NCBI Taxonomy" id="4796"/>
    <lineage>
        <taxon>Eukaryota</taxon>
        <taxon>Sar</taxon>
        <taxon>Stramenopiles</taxon>
        <taxon>Oomycota</taxon>
        <taxon>Peronosporomycetes</taxon>
        <taxon>Peronosporales</taxon>
        <taxon>Peronosporaceae</taxon>
        <taxon>Phytophthora</taxon>
    </lineage>
</organism>
<comment type="caution">
    <text evidence="2">The sequence shown here is derived from an EMBL/GenBank/DDBJ whole genome shotgun (WGS) entry which is preliminary data.</text>
</comment>
<dbReference type="EMBL" id="NCKW01015643">
    <property type="protein sequence ID" value="POM62161.1"/>
    <property type="molecule type" value="Genomic_DNA"/>
</dbReference>
<reference evidence="2 3" key="1">
    <citation type="journal article" date="2017" name="Genome Biol. Evol.">
        <title>Phytophthora megakarya and P. palmivora, closely related causal agents of cacao black pod rot, underwent increases in genome sizes and gene numbers by different mechanisms.</title>
        <authorList>
            <person name="Ali S.S."/>
            <person name="Shao J."/>
            <person name="Lary D.J."/>
            <person name="Kronmiller B."/>
            <person name="Shen D."/>
            <person name="Strem M.D."/>
            <person name="Amoako-Attah I."/>
            <person name="Akrofi A.Y."/>
            <person name="Begoude B.A."/>
            <person name="Ten Hoopen G.M."/>
            <person name="Coulibaly K."/>
            <person name="Kebe B.I."/>
            <person name="Melnick R.L."/>
            <person name="Guiltinan M.J."/>
            <person name="Tyler B.M."/>
            <person name="Meinhardt L.W."/>
            <person name="Bailey B.A."/>
        </authorList>
    </citation>
    <scope>NUCLEOTIDE SEQUENCE [LARGE SCALE GENOMIC DNA]</scope>
    <source>
        <strain evidence="3">sbr112.9</strain>
    </source>
</reference>
<evidence type="ECO:0000256" key="1">
    <source>
        <dbReference type="SAM" id="MobiDB-lite"/>
    </source>
</evidence>
<dbReference type="Proteomes" id="UP000237271">
    <property type="component" value="Unassembled WGS sequence"/>
</dbReference>
<sequence length="93" mass="10444">MGTTVHQTTRHISSRTRVTKKGFGPIPPKHHDTTSGDTLRLRMRFLSVSGYQSEDLGDGHDGRAHLVLKSLDPIVKANVEKRFRGLKPQSKNR</sequence>
<name>A0A2P4X9D4_9STRA</name>
<evidence type="ECO:0000313" key="2">
    <source>
        <dbReference type="EMBL" id="POM62161.1"/>
    </source>
</evidence>
<dbReference type="OrthoDB" id="142631at2759"/>
<gene>
    <name evidence="2" type="ORF">PHPALM_28716</name>
</gene>
<feature type="compositionally biased region" description="Basic residues" evidence="1">
    <location>
        <begin position="8"/>
        <end position="20"/>
    </location>
</feature>